<dbReference type="SUPFAM" id="SSF58113">
    <property type="entry name" value="Apolipoprotein A-I"/>
    <property type="match status" value="1"/>
</dbReference>
<reference evidence="4" key="1">
    <citation type="journal article" date="2014" name="Nucleic Acids Res.">
        <title>The evolutionary dynamics of variant antigen genes in Babesia reveal a history of genomic innovation underlying host-parasite interaction.</title>
        <authorList>
            <person name="Jackson A.P."/>
            <person name="Otto T.D."/>
            <person name="Darby A."/>
            <person name="Ramaprasad A."/>
            <person name="Xia D."/>
            <person name="Echaide I.E."/>
            <person name="Farber M."/>
            <person name="Gahlot S."/>
            <person name="Gamble J."/>
            <person name="Gupta D."/>
            <person name="Gupta Y."/>
            <person name="Jackson L."/>
            <person name="Malandrin L."/>
            <person name="Malas T.B."/>
            <person name="Moussa E."/>
            <person name="Nair M."/>
            <person name="Reid A.J."/>
            <person name="Sanders M."/>
            <person name="Sharma J."/>
            <person name="Tracey A."/>
            <person name="Quail M.A."/>
            <person name="Weir W."/>
            <person name="Wastling J.M."/>
            <person name="Hall N."/>
            <person name="Willadsen P."/>
            <person name="Lingelbach K."/>
            <person name="Shiels B."/>
            <person name="Tait A."/>
            <person name="Berriman M."/>
            <person name="Allred D.R."/>
            <person name="Pain A."/>
        </authorList>
    </citation>
    <scope>NUCLEOTIDE SEQUENCE [LARGE SCALE GENOMIC DNA]</scope>
    <source>
        <strain evidence="4">Bond</strain>
    </source>
</reference>
<dbReference type="GeneID" id="24566043"/>
<proteinExistence type="predicted"/>
<dbReference type="VEuPathDB" id="PiroplasmaDB:BBBOND_0314040"/>
<evidence type="ECO:0000313" key="4">
    <source>
        <dbReference type="Proteomes" id="UP000033188"/>
    </source>
</evidence>
<sequence>MGFLYYLLKDVSEKQPYSVGKNILINNILTLINNHLCSGHEGFKELFRVLPARIAAYNRDVRESNNRVRTIITTMQSNMQKLETEVSKITIVNAVAGKSREVAQAEWLVKQRLADCWKYAESFTNDLDINTNSIDNRNAINDLNSSLREKIENVRVTIEHETKRLTELSKKEREELTATKDFLYAEIDELKKRLHTTIDKHIKDLVEQLKKSVREILGQLESLGTRFRDHIESLRKWMEQAENLIDDAEKNVDLVSGHVNGTSSTYSSQHKAAMEQFEREAIQVFEAASMAKSEVEKLVQEATKLVGQLDLAIRGDLYDMKGRVDAAIRECLDNINSALKAGINAAKGYEWVQNAGPAVEAMEKAVIGELNGKLGTIGEPVAKVLAQAKKSGKDELGKHLEWLLNDLNRVVGHNTVESTDFIKYLAAYFQTPLDKELPQDRLNDGKVTIDPKKFPFYSGTDNGKKQALEAAISKIKNDGVAALQIIDASGGSGRITRDTFETHANLVTHHLNELYGAIKQAAEYSKQNLRKLKDERFKQYSNGARDANDSIRKIFTELGDLHSELVAKPINKVKEFLQKGAKQAEDYYARYLKQESDKEVEKFKNLIYIHAQMQYGASVKSLLQAFCEKSIDELYGLPESITLDLDSGFKGFMKQMETEFIDKVKEVKQIDVSDSTQQSPLGQAAHYIHRAFGYFFHGLKTQTNFMPNYEFIKPSRNALAELLHGLTNSKHYDPTFRNNLQTFDTLLHAFSPMMLEGPPHPQLLDILKTGMEALAFELHKAYVNVYEGTNFVTDWVHVIENRQKPQSGVAPTDSPKHMLTADGRDCAKVFMTLLEILGHDLSEFYNNCNMTDGTWRDRKISETYKSGINAFGQFLEYCGYTIPKGEGSKQDGELRCSSDMKGEKIYERLVTRIPIVAANSHFKTCSLHNDEATKFSMMGLLSCITGHLKEYYQVCHYATSDAKGQPRSVYEMLQWLSGLPNNAVHQKLSFDYFAELFDKPKTEENGGNADGDVTFENLEDRHLDAYPERITVGNLTTTLTDICAQSHSVLTTILGHGQAAGRYACDFNTNEAKLSYPSNTAACFDMLVDIVYRLYDQLYFLFIQCERTSDTNSWRDCWYGRYVGGSSWECNTWQCHNLECNQKANQIANQSDDQNANQQCDQHPKCGLKSPLQSFLEDGLPGFLPHQFTKPGCKLECTVSKHRGVPCKTPMGFADISIAASHTKTGAEISAELRDFCGGAETPLGKMCSYFICILQRTPQTLGDMFAFYYNFIVGWDQSGTKHRSYAFNNAVTKAYFGQQYSGLDVKSLLNVEPSSKHDKGNLMCLVDCNNTAQGRVTCGRYLQSFGFNTWRMFADKHAGNYLSWIVYLTETFYQLLKGLYDECCNNCNKPGTRCHGKICPDACTVKAAYKAEDPQKSLNGQYHIKDCKSIATCPFTRPTLYKHGFTLKSLSNLSGINGDNTKRTCQDFCNELKIIVDEKSVLLQMFYKIDDFLLAIRFPFMTLTLALWLLSLLYLIHIMVTRLDLLHIKSHLHSPSSHRIAAQSLLAEARVSKLNRVFYLQP</sequence>
<name>A0A061DBZ0_BABBI</name>
<keyword evidence="1" id="KW-0175">Coiled coil</keyword>
<dbReference type="Proteomes" id="UP000033188">
    <property type="component" value="Chromosome 3"/>
</dbReference>
<feature type="coiled-coil region" evidence="1">
    <location>
        <begin position="151"/>
        <end position="193"/>
    </location>
</feature>
<evidence type="ECO:0000256" key="1">
    <source>
        <dbReference type="SAM" id="Coils"/>
    </source>
</evidence>
<feature type="transmembrane region" description="Helical" evidence="2">
    <location>
        <begin position="1493"/>
        <end position="1517"/>
    </location>
</feature>
<dbReference type="RefSeq" id="XP_012769688.1">
    <property type="nucleotide sequence ID" value="XM_012914234.1"/>
</dbReference>
<accession>A0A061DBZ0</accession>
<evidence type="ECO:0000313" key="3">
    <source>
        <dbReference type="EMBL" id="CDR97502.1"/>
    </source>
</evidence>
<keyword evidence="2" id="KW-0812">Transmembrane</keyword>
<organism evidence="3 4">
    <name type="scientific">Babesia bigemina</name>
    <dbReference type="NCBI Taxonomy" id="5866"/>
    <lineage>
        <taxon>Eukaryota</taxon>
        <taxon>Sar</taxon>
        <taxon>Alveolata</taxon>
        <taxon>Apicomplexa</taxon>
        <taxon>Aconoidasida</taxon>
        <taxon>Piroplasmida</taxon>
        <taxon>Babesiidae</taxon>
        <taxon>Babesia</taxon>
    </lineage>
</organism>
<dbReference type="EMBL" id="LK391709">
    <property type="protein sequence ID" value="CDR97502.1"/>
    <property type="molecule type" value="Genomic_DNA"/>
</dbReference>
<gene>
    <name evidence="3" type="ORF">BBBOND_0314040</name>
</gene>
<keyword evidence="2" id="KW-1133">Transmembrane helix</keyword>
<evidence type="ECO:0000256" key="2">
    <source>
        <dbReference type="SAM" id="Phobius"/>
    </source>
</evidence>
<protein>
    <submittedName>
        <fullName evidence="3">Uncharacterized protein</fullName>
    </submittedName>
</protein>
<keyword evidence="2" id="KW-0472">Membrane</keyword>
<feature type="coiled-coil region" evidence="1">
    <location>
        <begin position="231"/>
        <end position="258"/>
    </location>
</feature>
<dbReference type="Gene3D" id="1.20.120.20">
    <property type="entry name" value="Apolipoprotein"/>
    <property type="match status" value="1"/>
</dbReference>
<keyword evidence="4" id="KW-1185">Reference proteome</keyword>
<dbReference type="KEGG" id="bbig:BBBOND_0314040"/>